<dbReference type="OMA" id="QKWWSIG"/>
<feature type="compositionally biased region" description="Acidic residues" evidence="1">
    <location>
        <begin position="2172"/>
        <end position="2189"/>
    </location>
</feature>
<gene>
    <name evidence="2" type="ORF">CONPUDRAFT_133617</name>
</gene>
<feature type="region of interest" description="Disordered" evidence="1">
    <location>
        <begin position="1549"/>
        <end position="1581"/>
    </location>
</feature>
<feature type="compositionally biased region" description="Polar residues" evidence="1">
    <location>
        <begin position="2271"/>
        <end position="2296"/>
    </location>
</feature>
<feature type="region of interest" description="Disordered" evidence="1">
    <location>
        <begin position="2663"/>
        <end position="2756"/>
    </location>
</feature>
<dbReference type="RefSeq" id="XP_007762881.1">
    <property type="nucleotide sequence ID" value="XM_007764691.1"/>
</dbReference>
<dbReference type="KEGG" id="cput:CONPUDRAFT_133617"/>
<feature type="region of interest" description="Disordered" evidence="1">
    <location>
        <begin position="337"/>
        <end position="407"/>
    </location>
</feature>
<feature type="compositionally biased region" description="Low complexity" evidence="1">
    <location>
        <begin position="2611"/>
        <end position="2621"/>
    </location>
</feature>
<feature type="region of interest" description="Disordered" evidence="1">
    <location>
        <begin position="2635"/>
        <end position="2654"/>
    </location>
</feature>
<feature type="compositionally biased region" description="Acidic residues" evidence="1">
    <location>
        <begin position="2210"/>
        <end position="2219"/>
    </location>
</feature>
<feature type="compositionally biased region" description="Basic residues" evidence="1">
    <location>
        <begin position="2453"/>
        <end position="2464"/>
    </location>
</feature>
<feature type="compositionally biased region" description="Low complexity" evidence="1">
    <location>
        <begin position="2744"/>
        <end position="2756"/>
    </location>
</feature>
<evidence type="ECO:0000313" key="3">
    <source>
        <dbReference type="Proteomes" id="UP000053558"/>
    </source>
</evidence>
<feature type="region of interest" description="Disordered" evidence="1">
    <location>
        <begin position="70"/>
        <end position="138"/>
    </location>
</feature>
<reference evidence="3" key="1">
    <citation type="journal article" date="2012" name="Science">
        <title>The Paleozoic origin of enzymatic lignin decomposition reconstructed from 31 fungal genomes.</title>
        <authorList>
            <person name="Floudas D."/>
            <person name="Binder M."/>
            <person name="Riley R."/>
            <person name="Barry K."/>
            <person name="Blanchette R.A."/>
            <person name="Henrissat B."/>
            <person name="Martinez A.T."/>
            <person name="Otillar R."/>
            <person name="Spatafora J.W."/>
            <person name="Yadav J.S."/>
            <person name="Aerts A."/>
            <person name="Benoit I."/>
            <person name="Boyd A."/>
            <person name="Carlson A."/>
            <person name="Copeland A."/>
            <person name="Coutinho P.M."/>
            <person name="de Vries R.P."/>
            <person name="Ferreira P."/>
            <person name="Findley K."/>
            <person name="Foster B."/>
            <person name="Gaskell J."/>
            <person name="Glotzer D."/>
            <person name="Gorecki P."/>
            <person name="Heitman J."/>
            <person name="Hesse C."/>
            <person name="Hori C."/>
            <person name="Igarashi K."/>
            <person name="Jurgens J.A."/>
            <person name="Kallen N."/>
            <person name="Kersten P."/>
            <person name="Kohler A."/>
            <person name="Kuees U."/>
            <person name="Kumar T.K.A."/>
            <person name="Kuo A."/>
            <person name="LaButti K."/>
            <person name="Larrondo L.F."/>
            <person name="Lindquist E."/>
            <person name="Ling A."/>
            <person name="Lombard V."/>
            <person name="Lucas S."/>
            <person name="Lundell T."/>
            <person name="Martin R."/>
            <person name="McLaughlin D.J."/>
            <person name="Morgenstern I."/>
            <person name="Morin E."/>
            <person name="Murat C."/>
            <person name="Nagy L.G."/>
            <person name="Nolan M."/>
            <person name="Ohm R.A."/>
            <person name="Patyshakuliyeva A."/>
            <person name="Rokas A."/>
            <person name="Ruiz-Duenas F.J."/>
            <person name="Sabat G."/>
            <person name="Salamov A."/>
            <person name="Samejima M."/>
            <person name="Schmutz J."/>
            <person name="Slot J.C."/>
            <person name="St John F."/>
            <person name="Stenlid J."/>
            <person name="Sun H."/>
            <person name="Sun S."/>
            <person name="Syed K."/>
            <person name="Tsang A."/>
            <person name="Wiebenga A."/>
            <person name="Young D."/>
            <person name="Pisabarro A."/>
            <person name="Eastwood D.C."/>
            <person name="Martin F."/>
            <person name="Cullen D."/>
            <person name="Grigoriev I.V."/>
            <person name="Hibbett D.S."/>
        </authorList>
    </citation>
    <scope>NUCLEOTIDE SEQUENCE [LARGE SCALE GENOMIC DNA]</scope>
    <source>
        <strain evidence="3">RWD-64-598 SS2</strain>
    </source>
</reference>
<dbReference type="EMBL" id="JH711573">
    <property type="protein sequence ID" value="EIW85885.1"/>
    <property type="molecule type" value="Genomic_DNA"/>
</dbReference>
<feature type="compositionally biased region" description="Polar residues" evidence="1">
    <location>
        <begin position="2643"/>
        <end position="2654"/>
    </location>
</feature>
<feature type="compositionally biased region" description="Basic and acidic residues" evidence="1">
    <location>
        <begin position="1245"/>
        <end position="1264"/>
    </location>
</feature>
<feature type="compositionally biased region" description="Pro residues" evidence="1">
    <location>
        <begin position="1558"/>
        <end position="1570"/>
    </location>
</feature>
<name>A0A5M3N4W1_CONPW</name>
<keyword evidence="3" id="KW-1185">Reference proteome</keyword>
<feature type="region of interest" description="Disordered" evidence="1">
    <location>
        <begin position="1325"/>
        <end position="1351"/>
    </location>
</feature>
<sequence length="2756" mass="296275">MRSSFTLLRSSQPLQPAQQEQERTVPSPFSYDTPPLNPAVPTIRLVAATPSDPSASFATVNTSQSASVTANSGVSPWAEPPPPPAISVLAPKEGGARKKLVPKRASKSKLAIGTDAGAGATSGRGKENRTLGRSHSRANINDDFSDVARRVGATSKKGFEIYVDSASASGCDDAQEEVVIVKKKRSRAGLNGMSWGPGALGEVTNVPTVSVSAVDAEGTIGRKEGKKSMRLKERASKRDLLKEKSEEGRGSRRERSVSGLGLLKVMSSGPEEKEKEKWWSIGRKGKDGKEKKMEERDRAVSSQPFPQLVVPDNRARFNSLDSRVLLANCVANAESTTASGGHGLYAPPSHPASSSSDNLLRIPTPMHTPIAVPTVLPLPPDSDSDDDDTATVNGNANAHTTSKGSVAVRAMRSMRSLARIGSWNQLRSMPSFVGDKDKDKERDEREDKDEKARRKREKKERERERALEKEKEKEREREREKEREREREKSERKPKSSIRFSSISKLRAKASFLGKGEEEERHDQGTLRYSAGSSFEAGSLSPPPCSSAFFEPPPGHAPGAFLAPPSVGGSPAAKTLGRKKSSILGIAGFGSMRGSVRGMGSVRLQKPRGGSTKSAVSVGSSAFAVGADGVAGPAGGGILATAAAGTGMGTVQRDRSGTVTTVASTTASTAASTAVSTCTGSSSLRPTSLSSGEGGNAGEGGGSVNHGVSVKWDEPALRTVREARRREREEAEAGREKGGEREEREKEKEKRGKRVPLTSIFPSIRSVSSSVSMKKDAEEDAARVAAPVVTVQKPSLDSARNSAECDVSMPPPTPCETPARPKVRQRPKSEQMLLCHTRPKAMYEDSDGDVDHAVMSLLAGATDELAQLINTLDLEATPMSGMSGARSPFDAGRSATIGSSTGRGIADSATRRAVLESPLSRLQGQGAGGQRKALTLRASLASLASRASVTSLRTYAQKGQAKHQREQSLATIFDQDQDAAKKKAAEVGLGRHIQPWETFNAAVNPADPSSAALAPPSNDNEESRLAPSVNPGTGTLRARKSALSVVSRSTASSRAKLRLRPRASIISDQKMDMVPPAEISPPVFKALRPSTSGVGTLRPKASMLAMAQEKMQVVVEAESDSTHAAEGEEEDKVFKLPFEQTFGEHEHERSESVASSAVHSLVFKKPLDKRSSTASTASAASLGQLGARLRRESVAYSDAHGLPLPLAPDARRSLAFKGTLGRGSTTSTGEKIELDENDPDSDVPEDLRAVFARRDSEPYGRSEDEAQSMSSWALSSPDALPAQSLPPLSRPVSASSAGSGSSESVYSEHMPVFRAQLIDEHDRRSDVGADFGHDHRDGNSSDGFGDTDGEHTVDTKKSFDFTGEIHRLNESGAGDRRSFVEQLENAFRMPASIDLGYNFSLQFGDSMLSPSGEEAAQGSCTNYLDATRDVEHDVSWSEGDACAEEGETSMPSSLQAELARFARKPGGLSPAPMPYPRQSFPRSVNQEPSLFPGGESFARDSYAMTEDSVLQGSYAVTDDFATTDEEHSPEAMFRPAHTSQGLEGELNMNFKFGGRAPPSGPPPILPPQPPKVQQGKPTLPSHHLTLSDIIPPPEVAFALANISTTSSEYSVLRPILEKAAEPPTPSSLATKPTVFSKPATADVPTEAVSSPGLKSILAKPGQVRARPRLDSNASSKRVSRVVFARSRVDSNRSTGSKRHARLTAARASFLHHVKKSSAFSFEGFESFMEVGRGSEFNGQRPSFYEEQAGFSEYSLSQLQMQPQFQTQHHPHANAHSKRTSMFSIPSVSSYGRTINAGVSDPFDYGVGLASLSESSTSPASAEFSFVSSNVDDTFSFLRHQPRRRQRVDSGASSYYFRSSIHSHIRPYALARNAHRQSVGSVFSTAPPISMYNRSFGQQGRHSAADHLDDTMDSMSSVARGFANAHAGRMSWAQSPEFSFDSAVSGFSNAGIERPGLGDKMLDSCMPLRSINASPAESASSSRSASMVIDLSAAGPGGGLAAALGLGGERVSNFPNHTFDSVMDGTSPYSQPDTHRTLGSADSLFDQMARSQLSLADSVFFGAPNPRPQAADNQAMPKYRPVSSLSVPSVHSSLQEDDTMISMLGGGQVRRRSVGSFIAGSPCARAEKNRPLPADDSEFEFEQPVHEQQSDDEHWSEISPQSEHESDASPQSEVDDTVESEPPSDLESEFDIAHACVLQLNAEAEHQVEQEDHDDVEEHSDLEQLSEMGHVAMMYLDSTFEAEPSFKFEVHPEEQVASVPQPALESRPDPEPQSTSGNHQSDSEQQPDAMPQSGSEPTESKPGHTFRSGLSGLAERVSVRKSWAHETKASNAASFLSPHFGDERMIRAKYGVLARNSLEESVLIASGENSSASFNNRPLTVFSRPVRASRSRSNTATSISTVTSYSGVDTPPLSHCGSHSSFSESSRESIDFSEINSILANMSHGSGAPALGRPRPRPRGHDHRKRISEARLSCASIYETIEEEMTAMCAYTPSANQSTTELQAPVDPTEQTVHPLYVAKSATTSSDSLSKWDEDITFTTIRRYYALREEAQGTVEESKKVWMDTPFSTWAIQNFSPPRQRAGMRQILEESQECFGPLPSELRANRARSRSPRASPYPRSVRTPSPLSPGRAAAIANAAEKSMSKTSAPPTPLRQLSINPNIAHSEIVSPRGPGLKAKDNSKSKTRIQGQNTVNEPRRPTAGWSKTVTSRSANENKENGTITKLSQGYMASDNSLKLTRPRPRSRLTSTATAKPVWI</sequence>
<feature type="compositionally biased region" description="Acidic residues" evidence="1">
    <location>
        <begin position="1233"/>
        <end position="1244"/>
    </location>
</feature>
<feature type="region of interest" description="Disordered" evidence="1">
    <location>
        <begin position="1217"/>
        <end position="1305"/>
    </location>
</feature>
<feature type="region of interest" description="Disordered" evidence="1">
    <location>
        <begin position="723"/>
        <end position="755"/>
    </location>
</feature>
<feature type="region of interest" description="Disordered" evidence="1">
    <location>
        <begin position="2602"/>
        <end position="2629"/>
    </location>
</feature>
<feature type="compositionally biased region" description="Basic and acidic residues" evidence="1">
    <location>
        <begin position="1325"/>
        <end position="1339"/>
    </location>
</feature>
<feature type="compositionally biased region" description="Polar residues" evidence="1">
    <location>
        <begin position="1"/>
        <end position="19"/>
    </location>
</feature>
<protein>
    <submittedName>
        <fullName evidence="2">Uncharacterized protein</fullName>
    </submittedName>
</protein>
<feature type="compositionally biased region" description="Low complexity" evidence="1">
    <location>
        <begin position="1004"/>
        <end position="1018"/>
    </location>
</feature>
<feature type="compositionally biased region" description="Basic and acidic residues" evidence="1">
    <location>
        <begin position="723"/>
        <end position="750"/>
    </location>
</feature>
<organism evidence="2 3">
    <name type="scientific">Coniophora puteana (strain RWD-64-598)</name>
    <name type="common">Brown rot fungus</name>
    <dbReference type="NCBI Taxonomy" id="741705"/>
    <lineage>
        <taxon>Eukaryota</taxon>
        <taxon>Fungi</taxon>
        <taxon>Dikarya</taxon>
        <taxon>Basidiomycota</taxon>
        <taxon>Agaricomycotina</taxon>
        <taxon>Agaricomycetes</taxon>
        <taxon>Agaricomycetidae</taxon>
        <taxon>Boletales</taxon>
        <taxon>Coniophorineae</taxon>
        <taxon>Coniophoraceae</taxon>
        <taxon>Coniophora</taxon>
    </lineage>
</organism>
<feature type="region of interest" description="Disordered" evidence="1">
    <location>
        <begin position="649"/>
        <end position="710"/>
    </location>
</feature>
<comment type="caution">
    <text evidence="2">The sequence shown here is derived from an EMBL/GenBank/DDBJ whole genome shotgun (WGS) entry which is preliminary data.</text>
</comment>
<evidence type="ECO:0000256" key="1">
    <source>
        <dbReference type="SAM" id="MobiDB-lite"/>
    </source>
</evidence>
<proteinExistence type="predicted"/>
<accession>A0A5M3N4W1</accession>
<feature type="compositionally biased region" description="Polar residues" evidence="1">
    <location>
        <begin position="2702"/>
        <end position="2724"/>
    </location>
</feature>
<feature type="compositionally biased region" description="Basic and acidic residues" evidence="1">
    <location>
        <begin position="515"/>
        <end position="525"/>
    </location>
</feature>
<feature type="region of interest" description="Disordered" evidence="1">
    <location>
        <begin position="795"/>
        <end position="829"/>
    </location>
</feature>
<feature type="region of interest" description="Disordered" evidence="1">
    <location>
        <begin position="1"/>
        <end position="36"/>
    </location>
</feature>
<dbReference type="OrthoDB" id="2563277at2759"/>
<feature type="region of interest" description="Disordered" evidence="1">
    <location>
        <begin position="1004"/>
        <end position="1041"/>
    </location>
</feature>
<feature type="region of interest" description="Disordered" evidence="1">
    <location>
        <begin position="428"/>
        <end position="563"/>
    </location>
</feature>
<feature type="compositionally biased region" description="Basic residues" evidence="1">
    <location>
        <begin position="97"/>
        <end position="107"/>
    </location>
</feature>
<feature type="compositionally biased region" description="Low complexity" evidence="1">
    <location>
        <begin position="1292"/>
        <end position="1305"/>
    </location>
</feature>
<feature type="region of interest" description="Disordered" evidence="1">
    <location>
        <begin position="221"/>
        <end position="261"/>
    </location>
</feature>
<feature type="compositionally biased region" description="Low complexity" evidence="1">
    <location>
        <begin position="1218"/>
        <end position="1229"/>
    </location>
</feature>
<feature type="compositionally biased region" description="Low complexity" evidence="1">
    <location>
        <begin position="657"/>
        <end position="691"/>
    </location>
</feature>
<feature type="compositionally biased region" description="Basic and acidic residues" evidence="1">
    <location>
        <begin position="2142"/>
        <end position="2166"/>
    </location>
</feature>
<evidence type="ECO:0000313" key="2">
    <source>
        <dbReference type="EMBL" id="EIW85885.1"/>
    </source>
</evidence>
<feature type="region of interest" description="Disordered" evidence="1">
    <location>
        <begin position="2442"/>
        <end position="2464"/>
    </location>
</feature>
<feature type="compositionally biased region" description="Gly residues" evidence="1">
    <location>
        <begin position="692"/>
        <end position="704"/>
    </location>
</feature>
<feature type="region of interest" description="Disordered" evidence="1">
    <location>
        <begin position="2139"/>
        <end position="2224"/>
    </location>
</feature>
<feature type="region of interest" description="Disordered" evidence="1">
    <location>
        <begin position="2245"/>
        <end position="2307"/>
    </location>
</feature>
<feature type="compositionally biased region" description="Basic and acidic residues" evidence="1">
    <location>
        <begin position="221"/>
        <end position="256"/>
    </location>
</feature>
<feature type="compositionally biased region" description="Pro residues" evidence="1">
    <location>
        <begin position="541"/>
        <end position="556"/>
    </location>
</feature>
<feature type="compositionally biased region" description="Polar residues" evidence="1">
    <location>
        <begin position="390"/>
        <end position="404"/>
    </location>
</feature>
<dbReference type="Proteomes" id="UP000053558">
    <property type="component" value="Unassembled WGS sequence"/>
</dbReference>
<feature type="compositionally biased region" description="Basic and acidic residues" evidence="1">
    <location>
        <begin position="459"/>
        <end position="494"/>
    </location>
</feature>
<feature type="compositionally biased region" description="Basic and acidic residues" evidence="1">
    <location>
        <begin position="434"/>
        <end position="452"/>
    </location>
</feature>
<dbReference type="GeneID" id="19200493"/>